<dbReference type="UniPathway" id="UPA00074">
    <property type="reaction ID" value="UER00126"/>
</dbReference>
<dbReference type="EMBL" id="CP002514">
    <property type="protein sequence ID" value="AEP11129.1"/>
    <property type="molecule type" value="Genomic_DNA"/>
</dbReference>
<feature type="binding site" evidence="6">
    <location>
        <begin position="92"/>
        <end position="95"/>
    </location>
    <ligand>
        <name>(6R)-10-formyltetrahydrofolate</name>
        <dbReference type="ChEBI" id="CHEBI:195366"/>
    </ligand>
</feature>
<dbReference type="CDD" id="cd08645">
    <property type="entry name" value="FMT_core_GART"/>
    <property type="match status" value="1"/>
</dbReference>
<dbReference type="KEGG" id="ctm:Cabther_A0367"/>
<gene>
    <name evidence="6" type="primary">purN</name>
    <name evidence="8" type="ordered locus">Cabther_A0367</name>
</gene>
<comment type="similarity">
    <text evidence="4 6">Belongs to the GART family.</text>
</comment>
<evidence type="ECO:0000313" key="8">
    <source>
        <dbReference type="EMBL" id="AEP11129.1"/>
    </source>
</evidence>
<organism evidence="8 9">
    <name type="scientific">Chloracidobacterium thermophilum (strain B)</name>
    <dbReference type="NCBI Taxonomy" id="981222"/>
    <lineage>
        <taxon>Bacteria</taxon>
        <taxon>Pseudomonadati</taxon>
        <taxon>Acidobacteriota</taxon>
        <taxon>Terriglobia</taxon>
        <taxon>Terriglobales</taxon>
        <taxon>Acidobacteriaceae</taxon>
        <taxon>Chloracidobacterium</taxon>
    </lineage>
</organism>
<dbReference type="GO" id="GO:0006189">
    <property type="term" value="P:'de novo' IMP biosynthetic process"/>
    <property type="evidence" value="ECO:0007669"/>
    <property type="project" value="UniProtKB-UniRule"/>
</dbReference>
<dbReference type="Gene3D" id="3.40.50.170">
    <property type="entry name" value="Formyl transferase, N-terminal domain"/>
    <property type="match status" value="1"/>
</dbReference>
<keyword evidence="2 6" id="KW-0808">Transferase</keyword>
<dbReference type="InterPro" id="IPR036477">
    <property type="entry name" value="Formyl_transf_N_sf"/>
</dbReference>
<dbReference type="Proteomes" id="UP000006791">
    <property type="component" value="Chromosome 1"/>
</dbReference>
<keyword evidence="9" id="KW-1185">Reference proteome</keyword>
<reference evidence="8 9" key="1">
    <citation type="journal article" date="2012" name="Environ. Microbiol.">
        <title>Complete genome of Candidatus Chloracidobacterium thermophilum, a chlorophyll-based photoheterotroph belonging to the phylum Acidobacteria.</title>
        <authorList>
            <person name="Garcia Costas A.M."/>
            <person name="Liu Z."/>
            <person name="Tomsho L.P."/>
            <person name="Schuster S.C."/>
            <person name="Ward D.M."/>
            <person name="Bryant D.A."/>
        </authorList>
    </citation>
    <scope>NUCLEOTIDE SEQUENCE [LARGE SCALE GENOMIC DNA]</scope>
    <source>
        <strain evidence="8 9">B</strain>
    </source>
</reference>
<evidence type="ECO:0000256" key="3">
    <source>
        <dbReference type="ARBA" id="ARBA00022755"/>
    </source>
</evidence>
<feature type="binding site" evidence="6">
    <location>
        <begin position="15"/>
        <end position="17"/>
    </location>
    <ligand>
        <name>N(1)-(5-phospho-beta-D-ribosyl)glycinamide</name>
        <dbReference type="ChEBI" id="CHEBI:143788"/>
    </ligand>
</feature>
<proteinExistence type="inferred from homology"/>
<feature type="binding site" evidence="6">
    <location>
        <position position="109"/>
    </location>
    <ligand>
        <name>(6R)-10-formyltetrahydrofolate</name>
        <dbReference type="ChEBI" id="CHEBI:195366"/>
    </ligand>
</feature>
<dbReference type="AlphaFoldDB" id="G2LGL8"/>
<keyword evidence="3 6" id="KW-0658">Purine biosynthesis</keyword>
<evidence type="ECO:0000256" key="5">
    <source>
        <dbReference type="ARBA" id="ARBA00047664"/>
    </source>
</evidence>
<accession>G2LGL8</accession>
<dbReference type="InterPro" id="IPR004607">
    <property type="entry name" value="GART"/>
</dbReference>
<feature type="binding site" evidence="6">
    <location>
        <position position="67"/>
    </location>
    <ligand>
        <name>(6R)-10-formyltetrahydrofolate</name>
        <dbReference type="ChEBI" id="CHEBI:195366"/>
    </ligand>
</feature>
<evidence type="ECO:0000256" key="1">
    <source>
        <dbReference type="ARBA" id="ARBA00005054"/>
    </source>
</evidence>
<evidence type="ECO:0000256" key="6">
    <source>
        <dbReference type="HAMAP-Rule" id="MF_01930"/>
    </source>
</evidence>
<dbReference type="STRING" id="981222.Cabther_A0367"/>
<dbReference type="RefSeq" id="WP_014098867.1">
    <property type="nucleotide sequence ID" value="NC_016024.1"/>
</dbReference>
<dbReference type="GO" id="GO:0005829">
    <property type="term" value="C:cytosol"/>
    <property type="evidence" value="ECO:0007669"/>
    <property type="project" value="TreeGrafter"/>
</dbReference>
<comment type="function">
    <text evidence="6">Catalyzes the transfer of a formyl group from 10-formyltetrahydrofolate to 5-phospho-ribosyl-glycinamide (GAR), producing 5-phospho-ribosyl-N-formylglycinamide (FGAR) and tetrahydrofolate.</text>
</comment>
<dbReference type="InterPro" id="IPR001555">
    <property type="entry name" value="GART_AS"/>
</dbReference>
<dbReference type="PANTHER" id="PTHR43369">
    <property type="entry name" value="PHOSPHORIBOSYLGLYCINAMIDE FORMYLTRANSFERASE"/>
    <property type="match status" value="1"/>
</dbReference>
<dbReference type="GO" id="GO:0004644">
    <property type="term" value="F:phosphoribosylglycinamide formyltransferase activity"/>
    <property type="evidence" value="ECO:0007669"/>
    <property type="project" value="UniProtKB-UniRule"/>
</dbReference>
<comment type="catalytic activity">
    <reaction evidence="5 6">
        <text>N(1)-(5-phospho-beta-D-ribosyl)glycinamide + (6R)-10-formyltetrahydrofolate = N(2)-formyl-N(1)-(5-phospho-beta-D-ribosyl)glycinamide + (6S)-5,6,7,8-tetrahydrofolate + H(+)</text>
        <dbReference type="Rhea" id="RHEA:15053"/>
        <dbReference type="ChEBI" id="CHEBI:15378"/>
        <dbReference type="ChEBI" id="CHEBI:57453"/>
        <dbReference type="ChEBI" id="CHEBI:143788"/>
        <dbReference type="ChEBI" id="CHEBI:147286"/>
        <dbReference type="ChEBI" id="CHEBI:195366"/>
        <dbReference type="EC" id="2.1.2.2"/>
    </reaction>
</comment>
<feature type="active site" description="Proton donor" evidence="6">
    <location>
        <position position="111"/>
    </location>
</feature>
<feature type="site" description="Raises pKa of active site His" evidence="6">
    <location>
        <position position="147"/>
    </location>
</feature>
<feature type="domain" description="Formyl transferase N-terminal" evidence="7">
    <location>
        <begin position="7"/>
        <end position="184"/>
    </location>
</feature>
<evidence type="ECO:0000256" key="2">
    <source>
        <dbReference type="ARBA" id="ARBA00022679"/>
    </source>
</evidence>
<dbReference type="SUPFAM" id="SSF53328">
    <property type="entry name" value="Formyltransferase"/>
    <property type="match status" value="1"/>
</dbReference>
<dbReference type="InterPro" id="IPR002376">
    <property type="entry name" value="Formyl_transf_N"/>
</dbReference>
<dbReference type="OrthoDB" id="9806170at2"/>
<evidence type="ECO:0000313" key="9">
    <source>
        <dbReference type="Proteomes" id="UP000006791"/>
    </source>
</evidence>
<dbReference type="Pfam" id="PF00551">
    <property type="entry name" value="Formyl_trans_N"/>
    <property type="match status" value="1"/>
</dbReference>
<dbReference type="PANTHER" id="PTHR43369:SF2">
    <property type="entry name" value="PHOSPHORIBOSYLGLYCINAMIDE FORMYLTRANSFERASE"/>
    <property type="match status" value="1"/>
</dbReference>
<dbReference type="PROSITE" id="PS00373">
    <property type="entry name" value="GART"/>
    <property type="match status" value="1"/>
</dbReference>
<sequence length="212" mass="23023">MSERPGLVVLISGRGSNLRALAEAIRQGRLRATLAAVISNRADAPGLNFATEQGIPTHVVSHVGLSRAEHSAALLEVIRPYNPRFICLAGFMRLLAPSFIQAFLHRVVNIHPSLLPAFPGLDAQRQALDYGVKVSGCTVHLVDEELDHGPIVMQSAVPVLDDDTPETLATRILAAEHKTYPAAIERLLYEPWTLEGRRVVFQSAQGQSSQGI</sequence>
<dbReference type="EC" id="2.1.2.2" evidence="6"/>
<dbReference type="HOGENOM" id="CLU_038395_1_0_0"/>
<name>G2LGL8_CHLTF</name>
<evidence type="ECO:0000259" key="7">
    <source>
        <dbReference type="Pfam" id="PF00551"/>
    </source>
</evidence>
<protein>
    <recommendedName>
        <fullName evidence="6">Phosphoribosylglycinamide formyltransferase</fullName>
        <ecNumber evidence="6">2.1.2.2</ecNumber>
    </recommendedName>
    <alternativeName>
        <fullName evidence="6">5'-phosphoribosylglycinamide transformylase</fullName>
    </alternativeName>
    <alternativeName>
        <fullName evidence="6">GAR transformylase</fullName>
        <shortName evidence="6">GART</shortName>
    </alternativeName>
</protein>
<evidence type="ECO:0000256" key="4">
    <source>
        <dbReference type="ARBA" id="ARBA00038440"/>
    </source>
</evidence>
<comment type="pathway">
    <text evidence="1 6">Purine metabolism; IMP biosynthesis via de novo pathway; N(2)-formyl-N(1)-(5-phospho-D-ribosyl)glycinamide from N(1)-(5-phospho-D-ribosyl)glycinamide (10-formyl THF route): step 1/1.</text>
</comment>
<dbReference type="HAMAP" id="MF_01930">
    <property type="entry name" value="PurN"/>
    <property type="match status" value="1"/>
</dbReference>
<dbReference type="NCBIfam" id="TIGR00639">
    <property type="entry name" value="PurN"/>
    <property type="match status" value="1"/>
</dbReference>